<keyword evidence="1" id="KW-0732">Signal</keyword>
<feature type="domain" description="Lipoprotein-associated type-17" evidence="2">
    <location>
        <begin position="548"/>
        <end position="610"/>
    </location>
</feature>
<dbReference type="Proteomes" id="UP000217033">
    <property type="component" value="Unassembled WGS sequence"/>
</dbReference>
<proteinExistence type="predicted"/>
<feature type="signal peptide" evidence="1">
    <location>
        <begin position="1"/>
        <end position="21"/>
    </location>
</feature>
<dbReference type="Pfam" id="PF04200">
    <property type="entry name" value="Lipoprotein_17"/>
    <property type="match status" value="3"/>
</dbReference>
<evidence type="ECO:0000313" key="3">
    <source>
        <dbReference type="EMBL" id="PAF54755.1"/>
    </source>
</evidence>
<dbReference type="EMBL" id="NQMN01000002">
    <property type="protein sequence ID" value="PAF54755.1"/>
    <property type="molecule type" value="Genomic_DNA"/>
</dbReference>
<protein>
    <recommendedName>
        <fullName evidence="2">Lipoprotein-associated type-17 domain-containing protein</fullName>
    </recommendedName>
</protein>
<name>A0ABX4H4E5_9BACT</name>
<gene>
    <name evidence="3" type="ORF">CJF60_03390</name>
</gene>
<evidence type="ECO:0000259" key="2">
    <source>
        <dbReference type="Pfam" id="PF04200"/>
    </source>
</evidence>
<dbReference type="PROSITE" id="PS51257">
    <property type="entry name" value="PROKAR_LIPOPROTEIN"/>
    <property type="match status" value="1"/>
</dbReference>
<sequence length="732" mass="80996">MKRKFLITTGLSLGSVIAVTAAIACSPIDKPPAKETVEITLQKIATNLLNFELSIKEKETDTAVKSKIEAFTGEYKTNLLSLVKNTEQFSQFLGDAQITSIKVTTLNTKSIGLDLGLVYTEDGVSATNKTTIKIIGLGAKNSEAIQKLLEDEIAKFTDRNLKDNSSNKLLLASNSDINSLATYNTNTVGEAVEIDASVAVSLTKVSSDTEKGSIVLKVTLSKENETKTKDIKVSGFKIKTPDSDEKAVEQTYNNFNLKVANFDRGAEKLTVESFIVEQPGIKHPTGTNSSKPILKYDFDKNPDWLLSMSNSNSRASAYKPTVLDTKTFARADYFKKETADHLQAKLKEKDQIKLEEGVTGEVRVISSDDIKGEVVVAISFVKGSAKSEEKLLTIKNFLDQKELGTFAEAIYGSLVNEWNLLDKTNEPGFSNQVEANKYIEQMQEVLDQKRAYVNNVKVQLLIDANKGGIDYKDLKINLLGTYTVNNVILGDNDVVLQNFNANLSQDSKLVKEAYDSFTKLDYKVRDPKPNEKVDGKWVASSQTITTIDQLNEKLFENQKVTWTNQDKGVTVEVKTVDFVNKDGSVALQLIFKKGSAKSEPVKITLSGFLTDKQVLDHAVAIFKKVMEKDAHGNNKYENRMKNYVLYLKLNPRQTLDNLGTMQMVAYQAYVTKLLNSGDGPARIDGLEKQVNGAILVFVDGGLAGDWEFTVHYGGLVSEIFTLKIPYAKTQEI</sequence>
<keyword evidence="4" id="KW-1185">Reference proteome</keyword>
<evidence type="ECO:0000256" key="1">
    <source>
        <dbReference type="SAM" id="SignalP"/>
    </source>
</evidence>
<accession>A0ABX4H4E5</accession>
<organism evidence="3 4">
    <name type="scientific">Mycoplasmopsis agassizii</name>
    <dbReference type="NCBI Taxonomy" id="33922"/>
    <lineage>
        <taxon>Bacteria</taxon>
        <taxon>Bacillati</taxon>
        <taxon>Mycoplasmatota</taxon>
        <taxon>Mycoplasmoidales</taxon>
        <taxon>Metamycoplasmataceae</taxon>
        <taxon>Mycoplasmopsis</taxon>
    </lineage>
</organism>
<feature type="domain" description="Lipoprotein-associated type-17" evidence="2">
    <location>
        <begin position="348"/>
        <end position="398"/>
    </location>
</feature>
<dbReference type="InterPro" id="IPR007326">
    <property type="entry name" value="Lipoprotein-assoc_dom"/>
</dbReference>
<dbReference type="RefSeq" id="WP_084232767.1">
    <property type="nucleotide sequence ID" value="NZ_FWXE01000014.1"/>
</dbReference>
<feature type="chain" id="PRO_5045225603" description="Lipoprotein-associated type-17 domain-containing protein" evidence="1">
    <location>
        <begin position="22"/>
        <end position="732"/>
    </location>
</feature>
<reference evidence="3" key="1">
    <citation type="submission" date="2017-08" db="EMBL/GenBank/DDBJ databases">
        <authorList>
            <person name="Alvarez-Ponce D."/>
            <person name="Weitzman C.L."/>
            <person name="Tillett R.L."/>
            <person name="Sandmeier F.C."/>
            <person name="Tracy C.R."/>
        </authorList>
    </citation>
    <scope>NUCLEOTIDE SEQUENCE [LARGE SCALE GENOMIC DNA]</scope>
    <source>
        <strain evidence="3">PS6</strain>
    </source>
</reference>
<comment type="caution">
    <text evidence="3">The sequence shown here is derived from an EMBL/GenBank/DDBJ whole genome shotgun (WGS) entry which is preliminary data.</text>
</comment>
<feature type="domain" description="Lipoprotein-associated type-17" evidence="2">
    <location>
        <begin position="153"/>
        <end position="237"/>
    </location>
</feature>
<evidence type="ECO:0000313" key="4">
    <source>
        <dbReference type="Proteomes" id="UP000217033"/>
    </source>
</evidence>